<dbReference type="EMBL" id="QXEC01000018">
    <property type="protein sequence ID" value="RIV36757.1"/>
    <property type="molecule type" value="Genomic_DNA"/>
</dbReference>
<sequence length="453" mass="48512">MRVDARQRAVPARRLRRRQVRRGVHRQLLPGGDGPVRVGGPRGPPGPGDGPGLHLRAFPAWRWHRSAVQAPVRALGAPQQLVLPAQARRLVARAGPDPSAGARAGVAVRPEDDATGPGRPTAPHRVGPTMRVVIVSPDPTSNSGGVERFCHTLSDVVDGLGGVATVIGAADVGKLSYDLAITNGMVSRRTGTPRIHVYHGCWVDHVRLGTRTNDYSLPWKTQFLVKGAAKEVWAGVDAYRVAVSEPTAAEVARWYRLRVHRVIPNGIDTTMFDTGDRGVARERLRIGASERLALFIGRAEARKRPDIAVAAASRAGYRLLTAGSGRVDGATSLGVLAPTELRTWIRAADCVLAPSDYEACSLGILEAIASGTPVLASRVGYVHTLVRAVPSYRDLTASPGDLDEFTRALTLLPSRHQAVAEVTAFVRAENSLARFAHHWSAAIADVTRRRAGG</sequence>
<reference evidence="5 6" key="1">
    <citation type="submission" date="2018-08" db="EMBL/GenBank/DDBJ databases">
        <title>Jishengella sp. nov., isolated from a root of Azadirachta indica A. Juss. var. siamensis Valenton.</title>
        <authorList>
            <person name="Kuncharoen N."/>
            <person name="Tanasupawat S."/>
            <person name="Kudo T."/>
            <person name="Ohkuma M."/>
        </authorList>
    </citation>
    <scope>NUCLEOTIDE SEQUENCE [LARGE SCALE GENOMIC DNA]</scope>
    <source>
        <strain evidence="5 6">AZ1-13</strain>
    </source>
</reference>
<organism evidence="5 6">
    <name type="scientific">Micromonospora radicis</name>
    <dbReference type="NCBI Taxonomy" id="1894971"/>
    <lineage>
        <taxon>Bacteria</taxon>
        <taxon>Bacillati</taxon>
        <taxon>Actinomycetota</taxon>
        <taxon>Actinomycetes</taxon>
        <taxon>Micromonosporales</taxon>
        <taxon>Micromonosporaceae</taxon>
        <taxon>Micromonospora</taxon>
    </lineage>
</organism>
<evidence type="ECO:0000256" key="3">
    <source>
        <dbReference type="SAM" id="MobiDB-lite"/>
    </source>
</evidence>
<evidence type="ECO:0000256" key="1">
    <source>
        <dbReference type="ARBA" id="ARBA00022676"/>
    </source>
</evidence>
<dbReference type="PANTHER" id="PTHR45947:SF3">
    <property type="entry name" value="SULFOQUINOVOSYL TRANSFERASE SQD2"/>
    <property type="match status" value="1"/>
</dbReference>
<dbReference type="AlphaFoldDB" id="A0A418MRX9"/>
<feature type="domain" description="Glycosyltransferase subfamily 4-like N-terminal" evidence="4">
    <location>
        <begin position="187"/>
        <end position="270"/>
    </location>
</feature>
<dbReference type="SUPFAM" id="SSF53756">
    <property type="entry name" value="UDP-Glycosyltransferase/glycogen phosphorylase"/>
    <property type="match status" value="1"/>
</dbReference>
<keyword evidence="6" id="KW-1185">Reference proteome</keyword>
<evidence type="ECO:0000259" key="4">
    <source>
        <dbReference type="Pfam" id="PF13439"/>
    </source>
</evidence>
<keyword evidence="2 5" id="KW-0808">Transferase</keyword>
<keyword evidence="1" id="KW-0328">Glycosyltransferase</keyword>
<dbReference type="CDD" id="cd03801">
    <property type="entry name" value="GT4_PimA-like"/>
    <property type="match status" value="1"/>
</dbReference>
<protein>
    <submittedName>
        <fullName evidence="5">Glycosyltransferase</fullName>
    </submittedName>
</protein>
<accession>A0A418MRX9</accession>
<dbReference type="Pfam" id="PF13439">
    <property type="entry name" value="Glyco_transf_4"/>
    <property type="match status" value="1"/>
</dbReference>
<dbReference type="PANTHER" id="PTHR45947">
    <property type="entry name" value="SULFOQUINOVOSYL TRANSFERASE SQD2"/>
    <property type="match status" value="1"/>
</dbReference>
<evidence type="ECO:0000313" key="5">
    <source>
        <dbReference type="EMBL" id="RIV36757.1"/>
    </source>
</evidence>
<feature type="compositionally biased region" description="Low complexity" evidence="3">
    <location>
        <begin position="26"/>
        <end position="39"/>
    </location>
</feature>
<dbReference type="Pfam" id="PF13692">
    <property type="entry name" value="Glyco_trans_1_4"/>
    <property type="match status" value="1"/>
</dbReference>
<gene>
    <name evidence="5" type="ORF">D2L64_18625</name>
</gene>
<dbReference type="GO" id="GO:0016757">
    <property type="term" value="F:glycosyltransferase activity"/>
    <property type="evidence" value="ECO:0007669"/>
    <property type="project" value="UniProtKB-KW"/>
</dbReference>
<dbReference type="Proteomes" id="UP000283832">
    <property type="component" value="Unassembled WGS sequence"/>
</dbReference>
<name>A0A418MRX9_9ACTN</name>
<feature type="region of interest" description="Disordered" evidence="3">
    <location>
        <begin position="18"/>
        <end position="51"/>
    </location>
</feature>
<evidence type="ECO:0000313" key="6">
    <source>
        <dbReference type="Proteomes" id="UP000283832"/>
    </source>
</evidence>
<dbReference type="GO" id="GO:1901137">
    <property type="term" value="P:carbohydrate derivative biosynthetic process"/>
    <property type="evidence" value="ECO:0007669"/>
    <property type="project" value="UniProtKB-ARBA"/>
</dbReference>
<dbReference type="InterPro" id="IPR028098">
    <property type="entry name" value="Glyco_trans_4-like_N"/>
</dbReference>
<comment type="caution">
    <text evidence="5">The sequence shown here is derived from an EMBL/GenBank/DDBJ whole genome shotgun (WGS) entry which is preliminary data.</text>
</comment>
<dbReference type="InterPro" id="IPR050194">
    <property type="entry name" value="Glycosyltransferase_grp1"/>
</dbReference>
<evidence type="ECO:0000256" key="2">
    <source>
        <dbReference type="ARBA" id="ARBA00022679"/>
    </source>
</evidence>
<dbReference type="Gene3D" id="3.40.50.2000">
    <property type="entry name" value="Glycogen Phosphorylase B"/>
    <property type="match status" value="2"/>
</dbReference>
<proteinExistence type="predicted"/>
<feature type="region of interest" description="Disordered" evidence="3">
    <location>
        <begin position="93"/>
        <end position="126"/>
    </location>
</feature>